<sequence length="96" mass="11006">MNLNRNSDKWIQPSMGRPMQTEIVTYENFEKSLKAVSLGKALLIASYKDRQIVITGDQIAKERDVIRKDEDGRGFRVKSGRGGLYVGRNNLWLEFS</sequence>
<reference evidence="1" key="1">
    <citation type="submission" date="2020-05" db="EMBL/GenBank/DDBJ databases">
        <authorList>
            <person name="Chiriac C."/>
            <person name="Salcher M."/>
            <person name="Ghai R."/>
            <person name="Kavagutti S V."/>
        </authorList>
    </citation>
    <scope>NUCLEOTIDE SEQUENCE</scope>
</reference>
<evidence type="ECO:0000313" key="1">
    <source>
        <dbReference type="EMBL" id="CAB5221301.1"/>
    </source>
</evidence>
<gene>
    <name evidence="1" type="ORF">UFOVP244_130</name>
</gene>
<protein>
    <submittedName>
        <fullName evidence="1">Uncharacterized protein</fullName>
    </submittedName>
</protein>
<dbReference type="EMBL" id="LR798292">
    <property type="protein sequence ID" value="CAB5221301.1"/>
    <property type="molecule type" value="Genomic_DNA"/>
</dbReference>
<organism evidence="1">
    <name type="scientific">uncultured Caudovirales phage</name>
    <dbReference type="NCBI Taxonomy" id="2100421"/>
    <lineage>
        <taxon>Viruses</taxon>
        <taxon>Duplodnaviria</taxon>
        <taxon>Heunggongvirae</taxon>
        <taxon>Uroviricota</taxon>
        <taxon>Caudoviricetes</taxon>
        <taxon>Peduoviridae</taxon>
        <taxon>Maltschvirus</taxon>
        <taxon>Maltschvirus maltsch</taxon>
    </lineage>
</organism>
<proteinExistence type="predicted"/>
<accession>A0A6J7WTI6</accession>
<name>A0A6J7WTI6_9CAUD</name>